<evidence type="ECO:0000256" key="4">
    <source>
        <dbReference type="ARBA" id="ARBA00023242"/>
    </source>
</evidence>
<reference evidence="7" key="1">
    <citation type="submission" date="2025-08" db="UniProtKB">
        <authorList>
            <consortium name="RefSeq"/>
        </authorList>
    </citation>
    <scope>IDENTIFICATION</scope>
    <source>
        <tissue evidence="7">Muscle</tissue>
    </source>
</reference>
<organism evidence="6 7">
    <name type="scientific">Limulus polyphemus</name>
    <name type="common">Atlantic horseshoe crab</name>
    <dbReference type="NCBI Taxonomy" id="6850"/>
    <lineage>
        <taxon>Eukaryota</taxon>
        <taxon>Metazoa</taxon>
        <taxon>Ecdysozoa</taxon>
        <taxon>Arthropoda</taxon>
        <taxon>Chelicerata</taxon>
        <taxon>Merostomata</taxon>
        <taxon>Xiphosura</taxon>
        <taxon>Limulidae</taxon>
        <taxon>Limulus</taxon>
    </lineage>
</organism>
<comment type="similarity">
    <text evidence="2">Belongs to the CENP-C/MIF2 family.</text>
</comment>
<accession>A0ABM1RWZ0</accession>
<evidence type="ECO:0000259" key="5">
    <source>
        <dbReference type="Pfam" id="PF11699"/>
    </source>
</evidence>
<dbReference type="RefSeq" id="XP_022235895.1">
    <property type="nucleotide sequence ID" value="XM_022380187.1"/>
</dbReference>
<evidence type="ECO:0000256" key="3">
    <source>
        <dbReference type="ARBA" id="ARBA00023125"/>
    </source>
</evidence>
<dbReference type="PANTHER" id="PTHR16684">
    <property type="entry name" value="CENTROMERE PROTEIN C"/>
    <property type="match status" value="1"/>
</dbReference>
<name>A0ABM1RWZ0_LIMPO</name>
<keyword evidence="3" id="KW-0238">DNA-binding</keyword>
<keyword evidence="6" id="KW-1185">Reference proteome</keyword>
<comment type="subcellular location">
    <subcellularLocation>
        <location evidence="1">Nucleus</location>
    </subcellularLocation>
</comment>
<evidence type="ECO:0000313" key="7">
    <source>
        <dbReference type="RefSeq" id="XP_022235895.1"/>
    </source>
</evidence>
<dbReference type="SUPFAM" id="SSF51182">
    <property type="entry name" value="RmlC-like cupins"/>
    <property type="match status" value="1"/>
</dbReference>
<feature type="domain" description="Mif2/CENP-C cupin" evidence="5">
    <location>
        <begin position="128"/>
        <end position="189"/>
    </location>
</feature>
<dbReference type="InterPro" id="IPR011051">
    <property type="entry name" value="RmlC_Cupin_sf"/>
</dbReference>
<keyword evidence="4" id="KW-0539">Nucleus</keyword>
<proteinExistence type="inferred from homology"/>
<gene>
    <name evidence="7" type="primary">LOC111083575</name>
</gene>
<protein>
    <submittedName>
        <fullName evidence="7">Uncharacterized protein LOC111083575</fullName>
    </submittedName>
</protein>
<evidence type="ECO:0000256" key="2">
    <source>
        <dbReference type="ARBA" id="ARBA00010291"/>
    </source>
</evidence>
<dbReference type="InterPro" id="IPR025974">
    <property type="entry name" value="Mif2/CENP-C_cupin"/>
</dbReference>
<dbReference type="GeneID" id="111083575"/>
<evidence type="ECO:0000256" key="1">
    <source>
        <dbReference type="ARBA" id="ARBA00004123"/>
    </source>
</evidence>
<dbReference type="Proteomes" id="UP000694941">
    <property type="component" value="Unplaced"/>
</dbReference>
<dbReference type="Gene3D" id="2.60.120.10">
    <property type="entry name" value="Jelly Rolls"/>
    <property type="match status" value="1"/>
</dbReference>
<dbReference type="InterPro" id="IPR014710">
    <property type="entry name" value="RmlC-like_jellyroll"/>
</dbReference>
<feature type="non-terminal residue" evidence="7">
    <location>
        <position position="1"/>
    </location>
</feature>
<dbReference type="Pfam" id="PF11699">
    <property type="entry name" value="CENP-C_C"/>
    <property type="match status" value="1"/>
</dbReference>
<dbReference type="PANTHER" id="PTHR16684:SF11">
    <property type="entry name" value="CENTROMERE PROTEIN C"/>
    <property type="match status" value="1"/>
</dbReference>
<evidence type="ECO:0000313" key="6">
    <source>
        <dbReference type="Proteomes" id="UP000694941"/>
    </source>
</evidence>
<sequence>SCLQKTKPKEGICNPEGSPKLFKRESKRTSVKPVAFWRNERVHYRRTSEGTYEVIGILPGYKEDTVFINHRNSKDKKYQRSHKFVNKIEQVAFKEKGVPVIAQNHKTLLWERPSGSPVQKKDPLKICKSIQLPNHSMGILVIAPLEEKHSQYVLTGSLFFIVVSGKVELRIHKSSWIIETDDSFIVPLGELLG</sequence>
<dbReference type="InterPro" id="IPR028386">
    <property type="entry name" value="CENP-C/Mif2/cnp3"/>
</dbReference>